<feature type="region of interest" description="Disordered" evidence="2">
    <location>
        <begin position="192"/>
        <end position="215"/>
    </location>
</feature>
<protein>
    <recommendedName>
        <fullName evidence="4">ShKT domain-containing protein</fullName>
    </recommendedName>
</protein>
<dbReference type="AlphaFoldDB" id="H2Z347"/>
<dbReference type="GeneTree" id="ENSGT00390000001027"/>
<comment type="caution">
    <text evidence="1">Lacks conserved residue(s) required for the propagation of feature annotation.</text>
</comment>
<feature type="domain" description="ShKT" evidence="4">
    <location>
        <begin position="147"/>
        <end position="185"/>
    </location>
</feature>
<accession>H2Z347</accession>
<reference evidence="6" key="1">
    <citation type="submission" date="2003-08" db="EMBL/GenBank/DDBJ databases">
        <authorList>
            <person name="Birren B."/>
            <person name="Nusbaum C."/>
            <person name="Abebe A."/>
            <person name="Abouelleil A."/>
            <person name="Adekoya E."/>
            <person name="Ait-zahra M."/>
            <person name="Allen N."/>
            <person name="Allen T."/>
            <person name="An P."/>
            <person name="Anderson M."/>
            <person name="Anderson S."/>
            <person name="Arachchi H."/>
            <person name="Armbruster J."/>
            <person name="Bachantsang P."/>
            <person name="Baldwin J."/>
            <person name="Barry A."/>
            <person name="Bayul T."/>
            <person name="Blitshsteyn B."/>
            <person name="Bloom T."/>
            <person name="Blye J."/>
            <person name="Boguslavskiy L."/>
            <person name="Borowsky M."/>
            <person name="Boukhgalter B."/>
            <person name="Brunache A."/>
            <person name="Butler J."/>
            <person name="Calixte N."/>
            <person name="Calvo S."/>
            <person name="Camarata J."/>
            <person name="Campo K."/>
            <person name="Chang J."/>
            <person name="Cheshatsang Y."/>
            <person name="Citroen M."/>
            <person name="Collymore A."/>
            <person name="Considine T."/>
            <person name="Cook A."/>
            <person name="Cooke P."/>
            <person name="Corum B."/>
            <person name="Cuomo C."/>
            <person name="David R."/>
            <person name="Dawoe T."/>
            <person name="Degray S."/>
            <person name="Dodge S."/>
            <person name="Dooley K."/>
            <person name="Dorje P."/>
            <person name="Dorjee K."/>
            <person name="Dorris L."/>
            <person name="Duffey N."/>
            <person name="Dupes A."/>
            <person name="Elkins T."/>
            <person name="Engels R."/>
            <person name="Erickson J."/>
            <person name="Farina A."/>
            <person name="Faro S."/>
            <person name="Ferreira P."/>
            <person name="Fischer H."/>
            <person name="Fitzgerald M."/>
            <person name="Foley K."/>
            <person name="Gage D."/>
            <person name="Galagan J."/>
            <person name="Gearin G."/>
            <person name="Gnerre S."/>
            <person name="Gnirke A."/>
            <person name="Goyette A."/>
            <person name="Graham J."/>
            <person name="Grandbois E."/>
            <person name="Gyaltsen K."/>
            <person name="Hafez N."/>
            <person name="Hagopian D."/>
            <person name="Hagos B."/>
            <person name="Hall J."/>
            <person name="Hatcher B."/>
            <person name="Heller A."/>
            <person name="Higgins H."/>
            <person name="Honan T."/>
            <person name="Horn A."/>
            <person name="Houde N."/>
            <person name="Hughes L."/>
            <person name="Hulme W."/>
            <person name="Husby E."/>
            <person name="Iliev I."/>
            <person name="Jaffe D."/>
            <person name="Jones C."/>
            <person name="Kamal M."/>
            <person name="Kamat A."/>
            <person name="Kamvysselis M."/>
            <person name="Karlsson E."/>
            <person name="Kells C."/>
            <person name="Kieu A."/>
            <person name="Kisner P."/>
            <person name="Kodira C."/>
            <person name="Kulbokas E."/>
            <person name="Labutti K."/>
            <person name="Lama D."/>
            <person name="Landers T."/>
            <person name="Leger J."/>
            <person name="Levine S."/>
            <person name="Lewis D."/>
            <person name="Lewis T."/>
            <person name="Lindblad-toh K."/>
            <person name="Liu X."/>
            <person name="Lokyitsang T."/>
            <person name="Lokyitsang Y."/>
            <person name="Lucien O."/>
            <person name="Lui A."/>
            <person name="Ma L.J."/>
            <person name="Mabbitt R."/>
            <person name="Macdonald J."/>
            <person name="Maclean C."/>
            <person name="Major J."/>
            <person name="Manning J."/>
            <person name="Marabella R."/>
            <person name="Maru K."/>
            <person name="Matthews C."/>
            <person name="Mauceli E."/>
            <person name="Mccarthy M."/>
            <person name="Mcdonough S."/>
            <person name="Mcghee T."/>
            <person name="Meldrim J."/>
            <person name="Meneus L."/>
            <person name="Mesirov J."/>
            <person name="Mihalev A."/>
            <person name="Mihova T."/>
            <person name="Mikkelsen T."/>
            <person name="Mlenga V."/>
            <person name="Moru K."/>
            <person name="Mozes J."/>
            <person name="Mulrain L."/>
            <person name="Munson G."/>
            <person name="Naylor J."/>
            <person name="Newes C."/>
            <person name="Nguyen C."/>
            <person name="Nguyen N."/>
            <person name="Nguyen T."/>
            <person name="Nicol R."/>
            <person name="Nielsen C."/>
            <person name="Nizzari M."/>
            <person name="Norbu C."/>
            <person name="Norbu N."/>
            <person name="O'donnell P."/>
            <person name="Okoawo O."/>
            <person name="O'leary S."/>
            <person name="Omotosho B."/>
            <person name="O'neill K."/>
            <person name="Osman S."/>
            <person name="Parker S."/>
            <person name="Perrin D."/>
            <person name="Phunkhang P."/>
            <person name="Piqani B."/>
            <person name="Purcell S."/>
            <person name="Rachupka T."/>
            <person name="Ramasamy U."/>
            <person name="Rameau R."/>
            <person name="Ray V."/>
            <person name="Raymond C."/>
            <person name="Retta R."/>
            <person name="Richardson S."/>
            <person name="Rise C."/>
            <person name="Rodriguez J."/>
            <person name="Rogers J."/>
            <person name="Rogov P."/>
            <person name="Rutman M."/>
            <person name="Schupbach R."/>
            <person name="Seaman C."/>
            <person name="Settipalli S."/>
            <person name="Sharpe T."/>
            <person name="Sheridan J."/>
            <person name="Sherpa N."/>
            <person name="Shi J."/>
            <person name="Smirnov S."/>
            <person name="Smith C."/>
            <person name="Sougnez C."/>
            <person name="Spencer B."/>
            <person name="Stalker J."/>
            <person name="Stange-thomann N."/>
            <person name="Stavropoulos S."/>
            <person name="Stetson K."/>
            <person name="Stone C."/>
            <person name="Stone S."/>
            <person name="Stubbs M."/>
            <person name="Talamas J."/>
            <person name="Tchuinga P."/>
            <person name="Tenzing P."/>
            <person name="Tesfaye S."/>
            <person name="Theodore J."/>
            <person name="Thoulutsang Y."/>
            <person name="Topham K."/>
            <person name="Towey S."/>
            <person name="Tsamla T."/>
            <person name="Tsomo N."/>
            <person name="Vallee D."/>
            <person name="Vassiliev H."/>
            <person name="Venkataraman V."/>
            <person name="Vinson J."/>
            <person name="Vo A."/>
            <person name="Wade C."/>
            <person name="Wang S."/>
            <person name="Wangchuk T."/>
            <person name="Wangdi T."/>
            <person name="Whittaker C."/>
            <person name="Wilkinson J."/>
            <person name="Wu Y."/>
            <person name="Wyman D."/>
            <person name="Yadav S."/>
            <person name="Yang S."/>
            <person name="Yang X."/>
            <person name="Yeager S."/>
            <person name="Yee E."/>
            <person name="Young G."/>
            <person name="Zainoun J."/>
            <person name="Zembeck L."/>
            <person name="Zimmer A."/>
            <person name="Zody M."/>
            <person name="Lander E."/>
        </authorList>
    </citation>
    <scope>NUCLEOTIDE SEQUENCE [LARGE SCALE GENOMIC DNA]</scope>
</reference>
<reference evidence="5" key="3">
    <citation type="submission" date="2025-09" db="UniProtKB">
        <authorList>
            <consortium name="Ensembl"/>
        </authorList>
    </citation>
    <scope>IDENTIFICATION</scope>
</reference>
<dbReference type="Pfam" id="PF01549">
    <property type="entry name" value="ShK"/>
    <property type="match status" value="1"/>
</dbReference>
<keyword evidence="3" id="KW-0732">Signal</keyword>
<dbReference type="PROSITE" id="PS51670">
    <property type="entry name" value="SHKT"/>
    <property type="match status" value="1"/>
</dbReference>
<organism evidence="5 6">
    <name type="scientific">Ciona savignyi</name>
    <name type="common">Pacific transparent sea squirt</name>
    <dbReference type="NCBI Taxonomy" id="51511"/>
    <lineage>
        <taxon>Eukaryota</taxon>
        <taxon>Metazoa</taxon>
        <taxon>Chordata</taxon>
        <taxon>Tunicata</taxon>
        <taxon>Ascidiacea</taxon>
        <taxon>Phlebobranchia</taxon>
        <taxon>Cionidae</taxon>
        <taxon>Ciona</taxon>
    </lineage>
</organism>
<dbReference type="OMA" id="NIHYNDV"/>
<evidence type="ECO:0000256" key="3">
    <source>
        <dbReference type="SAM" id="SignalP"/>
    </source>
</evidence>
<evidence type="ECO:0000313" key="6">
    <source>
        <dbReference type="Proteomes" id="UP000007875"/>
    </source>
</evidence>
<reference evidence="5" key="2">
    <citation type="submission" date="2025-08" db="UniProtKB">
        <authorList>
            <consortium name="Ensembl"/>
        </authorList>
    </citation>
    <scope>IDENTIFICATION</scope>
</reference>
<evidence type="ECO:0000256" key="2">
    <source>
        <dbReference type="SAM" id="MobiDB-lite"/>
    </source>
</evidence>
<feature type="chain" id="PRO_5003578216" description="ShKT domain-containing protein" evidence="3">
    <location>
        <begin position="22"/>
        <end position="255"/>
    </location>
</feature>
<evidence type="ECO:0000259" key="4">
    <source>
        <dbReference type="PROSITE" id="PS51670"/>
    </source>
</evidence>
<dbReference type="InterPro" id="IPR003582">
    <property type="entry name" value="ShKT_dom"/>
</dbReference>
<dbReference type="Proteomes" id="UP000007875">
    <property type="component" value="Unassembled WGS sequence"/>
</dbReference>
<dbReference type="Ensembl" id="ENSCSAVT00000012148.1">
    <property type="protein sequence ID" value="ENSCSAVP00000012009.1"/>
    <property type="gene ID" value="ENSCSAVG00000007059.1"/>
</dbReference>
<dbReference type="SMART" id="SM00254">
    <property type="entry name" value="ShKT"/>
    <property type="match status" value="1"/>
</dbReference>
<feature type="compositionally biased region" description="Low complexity" evidence="2">
    <location>
        <begin position="199"/>
        <end position="215"/>
    </location>
</feature>
<evidence type="ECO:0000313" key="5">
    <source>
        <dbReference type="Ensembl" id="ENSCSAVP00000012009.1"/>
    </source>
</evidence>
<keyword evidence="6" id="KW-1185">Reference proteome</keyword>
<sequence length="255" mass="28749">MILRLRILAAFICTVGYLTEATNIVNLMDTLRLRNQGNSPQENRFQTTDIGTESYFLLPGGDLGEIMESVPQETEFMVPNDQEKARLVIPDNLITLSVRKSSRRSSEWGEYSCCRRGMNIQSRERMLSARVLEIQKLDCSDNYCDSCENDRPTCELFNRQLRACRSGSDYRTFMSSHCPVTCGMCAIEPPATASSQRPTTIHTTTGSTTPQASTPDPNLVQVQIYYVDGRPAHLYMYSTSQSSPTLPWKPVSRSF</sequence>
<feature type="signal peptide" evidence="3">
    <location>
        <begin position="1"/>
        <end position="21"/>
    </location>
</feature>
<evidence type="ECO:0000256" key="1">
    <source>
        <dbReference type="PROSITE-ProRule" id="PRU01005"/>
    </source>
</evidence>
<proteinExistence type="predicted"/>
<name>H2Z347_CIOSA</name>
<dbReference type="InParanoid" id="H2Z347"/>